<keyword evidence="3" id="KW-0413">Isomerase</keyword>
<dbReference type="EC" id="5.3.3.10" evidence="3"/>
<proteinExistence type="predicted"/>
<dbReference type="InterPro" id="IPR011234">
    <property type="entry name" value="Fumarylacetoacetase-like_C"/>
</dbReference>
<keyword evidence="1" id="KW-0479">Metal-binding</keyword>
<dbReference type="SUPFAM" id="SSF56529">
    <property type="entry name" value="FAH"/>
    <property type="match status" value="1"/>
</dbReference>
<reference evidence="3 4" key="1">
    <citation type="submission" date="2021-03" db="EMBL/GenBank/DDBJ databases">
        <title>Sequencing the genomes of 1000 actinobacteria strains.</title>
        <authorList>
            <person name="Klenk H.-P."/>
        </authorList>
    </citation>
    <scope>NUCLEOTIDE SEQUENCE [LARGE SCALE GENOMIC DNA]</scope>
    <source>
        <strain evidence="3 4">DSM 18824</strain>
    </source>
</reference>
<dbReference type="EMBL" id="JAGINT010000001">
    <property type="protein sequence ID" value="MBP2351668.1"/>
    <property type="molecule type" value="Genomic_DNA"/>
</dbReference>
<name>A0ABS4UJ52_9ACTN</name>
<dbReference type="Pfam" id="PF01557">
    <property type="entry name" value="FAA_hydrolase"/>
    <property type="match status" value="1"/>
</dbReference>
<organism evidence="3 4">
    <name type="scientific">Kribbella aluminosa</name>
    <dbReference type="NCBI Taxonomy" id="416017"/>
    <lineage>
        <taxon>Bacteria</taxon>
        <taxon>Bacillati</taxon>
        <taxon>Actinomycetota</taxon>
        <taxon>Actinomycetes</taxon>
        <taxon>Propionibacteriales</taxon>
        <taxon>Kribbellaceae</taxon>
        <taxon>Kribbella</taxon>
    </lineage>
</organism>
<gene>
    <name evidence="3" type="ORF">JOF29_002751</name>
</gene>
<dbReference type="InterPro" id="IPR036663">
    <property type="entry name" value="Fumarylacetoacetase_C_sf"/>
</dbReference>
<sequence length="268" mass="28235">MKIGRTNLDGHQRWIVHDGDRWHAGPPGCRLADVLAGPDISGWPPLGDQDPLLLAPYDGGTIFGIGLNYRSTVAEMNWPVPSVPYLFPKLAGSVTGPQGVVVADPALSGQVDWEGELAVVIGRRTRNVDTAEALAAVYGYTAANDISARDLQAADGQWVRGKGLDTFCPLGPVIVPASGIDPANTRIRTWVNGNVVQDGNTSDMIFGVAELVAYLSSNLTLMPGDIILSGTPAGCGGFQNPQRFLAAGDTVEVEVDHIGRLTNVVEAG</sequence>
<accession>A0ABS4UJ52</accession>
<keyword evidence="4" id="KW-1185">Reference proteome</keyword>
<evidence type="ECO:0000256" key="1">
    <source>
        <dbReference type="ARBA" id="ARBA00022723"/>
    </source>
</evidence>
<protein>
    <submittedName>
        <fullName evidence="3">5-carboxymethyl-2-hydroxymuconate isomerase</fullName>
        <ecNumber evidence="3">5.3.3.10</ecNumber>
    </submittedName>
</protein>
<dbReference type="RefSeq" id="WP_209694546.1">
    <property type="nucleotide sequence ID" value="NZ_BAAAVU010000013.1"/>
</dbReference>
<dbReference type="PANTHER" id="PTHR11820">
    <property type="entry name" value="ACYLPYRUVASE"/>
    <property type="match status" value="1"/>
</dbReference>
<evidence type="ECO:0000259" key="2">
    <source>
        <dbReference type="Pfam" id="PF01557"/>
    </source>
</evidence>
<comment type="caution">
    <text evidence="3">The sequence shown here is derived from an EMBL/GenBank/DDBJ whole genome shotgun (WGS) entry which is preliminary data.</text>
</comment>
<evidence type="ECO:0000313" key="3">
    <source>
        <dbReference type="EMBL" id="MBP2351668.1"/>
    </source>
</evidence>
<dbReference type="Gene3D" id="3.90.850.10">
    <property type="entry name" value="Fumarylacetoacetase-like, C-terminal domain"/>
    <property type="match status" value="1"/>
</dbReference>
<dbReference type="PANTHER" id="PTHR11820:SF7">
    <property type="entry name" value="ACYLPYRUVASE FAHD1, MITOCHONDRIAL"/>
    <property type="match status" value="1"/>
</dbReference>
<dbReference type="GO" id="GO:0008704">
    <property type="term" value="F:5-carboxymethyl-2-hydroxymuconate delta-isomerase activity"/>
    <property type="evidence" value="ECO:0007669"/>
    <property type="project" value="UniProtKB-EC"/>
</dbReference>
<dbReference type="Proteomes" id="UP000755585">
    <property type="component" value="Unassembled WGS sequence"/>
</dbReference>
<evidence type="ECO:0000313" key="4">
    <source>
        <dbReference type="Proteomes" id="UP000755585"/>
    </source>
</evidence>
<feature type="domain" description="Fumarylacetoacetase-like C-terminal" evidence="2">
    <location>
        <begin position="61"/>
        <end position="265"/>
    </location>
</feature>